<gene>
    <name evidence="2" type="ORF">DHL47_12995</name>
</gene>
<reference evidence="2 3" key="1">
    <citation type="submission" date="2018-05" db="EMBL/GenBank/DDBJ databases">
        <title>Draft genome sequence of Streptococcus panodentis CCUG 70867T.</title>
        <authorList>
            <person name="Salva-Serra F."/>
            <person name="Mendez V."/>
            <person name="Jaen-Luchoro D."/>
            <person name="Gonzales-Siles L."/>
            <person name="Karlsson R."/>
            <person name="Engstrom-Jakobsson H."/>
            <person name="Busquets A."/>
            <person name="Gomila M."/>
            <person name="Pineiro-Iglesias B."/>
            <person name="Bennasar-Figueras A."/>
            <person name="Seeger M."/>
            <person name="Moore E."/>
        </authorList>
    </citation>
    <scope>NUCLEOTIDE SEQUENCE [LARGE SCALE GENOMIC DNA]</scope>
    <source>
        <strain evidence="2 3">CCUG 70867</strain>
    </source>
</reference>
<dbReference type="RefSeq" id="WP_209552118.1">
    <property type="nucleotide sequence ID" value="NZ_QFAY01000039.1"/>
</dbReference>
<dbReference type="EMBL" id="QFAY01000039">
    <property type="protein sequence ID" value="MBP2622219.1"/>
    <property type="molecule type" value="Genomic_DNA"/>
</dbReference>
<evidence type="ECO:0000256" key="1">
    <source>
        <dbReference type="SAM" id="MobiDB-lite"/>
    </source>
</evidence>
<dbReference type="Proteomes" id="UP001519349">
    <property type="component" value="Unassembled WGS sequence"/>
</dbReference>
<protein>
    <submittedName>
        <fullName evidence="2">Uncharacterized protein</fullName>
    </submittedName>
</protein>
<name>A0ABS5B2N4_9STRE</name>
<organism evidence="2 3">
    <name type="scientific">Streptococcus panodentis</name>
    <dbReference type="NCBI Taxonomy" id="1581472"/>
    <lineage>
        <taxon>Bacteria</taxon>
        <taxon>Bacillati</taxon>
        <taxon>Bacillota</taxon>
        <taxon>Bacilli</taxon>
        <taxon>Lactobacillales</taxon>
        <taxon>Streptococcaceae</taxon>
        <taxon>Streptococcus</taxon>
    </lineage>
</organism>
<accession>A0ABS5B2N4</accession>
<evidence type="ECO:0000313" key="2">
    <source>
        <dbReference type="EMBL" id="MBP2622219.1"/>
    </source>
</evidence>
<keyword evidence="3" id="KW-1185">Reference proteome</keyword>
<sequence length="97" mass="11462">MGEKRKKQQDQLDESYRQQHQLEHKMDELSDELRKLQSIQEEVMASQGSAHFNFKEILDLGVTKSHESFYEELVSDIESTTRDLDISFDEQLTDLKK</sequence>
<proteinExistence type="predicted"/>
<feature type="region of interest" description="Disordered" evidence="1">
    <location>
        <begin position="1"/>
        <end position="27"/>
    </location>
</feature>
<evidence type="ECO:0000313" key="3">
    <source>
        <dbReference type="Proteomes" id="UP001519349"/>
    </source>
</evidence>
<comment type="caution">
    <text evidence="2">The sequence shown here is derived from an EMBL/GenBank/DDBJ whole genome shotgun (WGS) entry which is preliminary data.</text>
</comment>